<sequence length="41" mass="4511">LRTTRDANNLIYHSDDISDDVSDDVSGDVSGDVNKILAKLY</sequence>
<keyword evidence="2" id="KW-1185">Reference proteome</keyword>
<feature type="non-terminal residue" evidence="1">
    <location>
        <position position="1"/>
    </location>
</feature>
<protein>
    <submittedName>
        <fullName evidence="1">3149_t:CDS:1</fullName>
    </submittedName>
</protein>
<organism evidence="1 2">
    <name type="scientific">Cetraspora pellucida</name>
    <dbReference type="NCBI Taxonomy" id="1433469"/>
    <lineage>
        <taxon>Eukaryota</taxon>
        <taxon>Fungi</taxon>
        <taxon>Fungi incertae sedis</taxon>
        <taxon>Mucoromycota</taxon>
        <taxon>Glomeromycotina</taxon>
        <taxon>Glomeromycetes</taxon>
        <taxon>Diversisporales</taxon>
        <taxon>Gigasporaceae</taxon>
        <taxon>Cetraspora</taxon>
    </lineage>
</organism>
<evidence type="ECO:0000313" key="1">
    <source>
        <dbReference type="EMBL" id="CAG8582234.1"/>
    </source>
</evidence>
<comment type="caution">
    <text evidence="1">The sequence shown here is derived from an EMBL/GenBank/DDBJ whole genome shotgun (WGS) entry which is preliminary data.</text>
</comment>
<accession>A0ACA9MJM2</accession>
<evidence type="ECO:0000313" key="2">
    <source>
        <dbReference type="Proteomes" id="UP000789366"/>
    </source>
</evidence>
<proteinExistence type="predicted"/>
<name>A0ACA9MJM2_9GLOM</name>
<gene>
    <name evidence="1" type="ORF">SPELUC_LOCUS6414</name>
</gene>
<dbReference type="EMBL" id="CAJVPW010007541">
    <property type="protein sequence ID" value="CAG8582234.1"/>
    <property type="molecule type" value="Genomic_DNA"/>
</dbReference>
<reference evidence="1" key="1">
    <citation type="submission" date="2021-06" db="EMBL/GenBank/DDBJ databases">
        <authorList>
            <person name="Kallberg Y."/>
            <person name="Tangrot J."/>
            <person name="Rosling A."/>
        </authorList>
    </citation>
    <scope>NUCLEOTIDE SEQUENCE</scope>
    <source>
        <strain evidence="1">28 12/20/2015</strain>
    </source>
</reference>
<dbReference type="Proteomes" id="UP000789366">
    <property type="component" value="Unassembled WGS sequence"/>
</dbReference>